<comment type="caution">
    <text evidence="2">The sequence shown here is derived from an EMBL/GenBank/DDBJ whole genome shotgun (WGS) entry which is preliminary data.</text>
</comment>
<dbReference type="InterPro" id="IPR001296">
    <property type="entry name" value="Glyco_trans_1"/>
</dbReference>
<evidence type="ECO:0000313" key="2">
    <source>
        <dbReference type="EMBL" id="GLI34550.1"/>
    </source>
</evidence>
<dbReference type="CDD" id="cd03801">
    <property type="entry name" value="GT4_PimA-like"/>
    <property type="match status" value="1"/>
</dbReference>
<reference evidence="2" key="1">
    <citation type="submission" date="2022-12" db="EMBL/GenBank/DDBJ databases">
        <title>Reference genome sequencing for broad-spectrum identification of bacterial and archaeal isolates by mass spectrometry.</title>
        <authorList>
            <person name="Sekiguchi Y."/>
            <person name="Tourlousse D.M."/>
        </authorList>
    </citation>
    <scope>NUCLEOTIDE SEQUENCE</scope>
    <source>
        <strain evidence="2">ASRB1</strain>
    </source>
</reference>
<dbReference type="Pfam" id="PF00534">
    <property type="entry name" value="Glycos_transf_1"/>
    <property type="match status" value="1"/>
</dbReference>
<dbReference type="GO" id="GO:0016757">
    <property type="term" value="F:glycosyltransferase activity"/>
    <property type="evidence" value="ECO:0007669"/>
    <property type="project" value="InterPro"/>
</dbReference>
<dbReference type="Proteomes" id="UP001144372">
    <property type="component" value="Unassembled WGS sequence"/>
</dbReference>
<keyword evidence="3" id="KW-1185">Reference proteome</keyword>
<protein>
    <submittedName>
        <fullName evidence="2">Glycosyl transferase family 1</fullName>
    </submittedName>
</protein>
<dbReference type="RefSeq" id="WP_281793855.1">
    <property type="nucleotide sequence ID" value="NZ_BSDR01000001.1"/>
</dbReference>
<evidence type="ECO:0000259" key="1">
    <source>
        <dbReference type="Pfam" id="PF00534"/>
    </source>
</evidence>
<dbReference type="EMBL" id="BSDR01000001">
    <property type="protein sequence ID" value="GLI34550.1"/>
    <property type="molecule type" value="Genomic_DNA"/>
</dbReference>
<organism evidence="2 3">
    <name type="scientific">Desulforhabdus amnigena</name>
    <dbReference type="NCBI Taxonomy" id="40218"/>
    <lineage>
        <taxon>Bacteria</taxon>
        <taxon>Pseudomonadati</taxon>
        <taxon>Thermodesulfobacteriota</taxon>
        <taxon>Syntrophobacteria</taxon>
        <taxon>Syntrophobacterales</taxon>
        <taxon>Syntrophobacteraceae</taxon>
        <taxon>Desulforhabdus</taxon>
    </lineage>
</organism>
<proteinExistence type="predicted"/>
<evidence type="ECO:0000313" key="3">
    <source>
        <dbReference type="Proteomes" id="UP001144372"/>
    </source>
</evidence>
<sequence>MKILLIHDVKKPFGGGEKFVEDIEVLLKSYGNIVYKYYGSEQEDCSVFGAISKFYNLKQKKILKKIIAKFSPDIVISNGTNRVITESIDRYLYKNKIYHIKIIHSYSYFCPKTWAIFKNGKPCNKGYNALCLIYKCKSSKEGVNYILYYILKWLKVGLHRITMKNFVNHFICPSAFLAECMKKSLKLSDAKVTFLPHFIEIDKNSYINFDNINPKQFLFVGRISSEKGIDIAIKAIALLKKWGIQDAVLKIIGDGSELGILQKLVIQLQVINQIRFIGFIPHSQIDKYYQDSIAVIVPSVCMETFGLINIEAMKNKTPVIASNIGAIQDIVEHGTTGYLFEMGNYIELAKYMRKLYNNKKLSIKLGEAGYAKVLKEFNKESYYKRLMEICRRHQE</sequence>
<gene>
    <name evidence="2" type="ORF">DAMNIGENAA_19830</name>
</gene>
<dbReference type="Gene3D" id="3.40.50.2000">
    <property type="entry name" value="Glycogen Phosphorylase B"/>
    <property type="match status" value="2"/>
</dbReference>
<keyword evidence="2" id="KW-0808">Transferase</keyword>
<dbReference type="SUPFAM" id="SSF53756">
    <property type="entry name" value="UDP-Glycosyltransferase/glycogen phosphorylase"/>
    <property type="match status" value="1"/>
</dbReference>
<dbReference type="AlphaFoldDB" id="A0A9W6FTQ8"/>
<accession>A0A9W6FTQ8</accession>
<name>A0A9W6FTQ8_9BACT</name>
<feature type="domain" description="Glycosyl transferase family 1" evidence="1">
    <location>
        <begin position="213"/>
        <end position="370"/>
    </location>
</feature>
<dbReference type="PANTHER" id="PTHR12526">
    <property type="entry name" value="GLYCOSYLTRANSFERASE"/>
    <property type="match status" value="1"/>
</dbReference>